<dbReference type="EMBL" id="DSPX01000017">
    <property type="protein sequence ID" value="HGF99462.1"/>
    <property type="molecule type" value="Genomic_DNA"/>
</dbReference>
<name>A0A7C3ZHR3_9CYAN</name>
<dbReference type="SUPFAM" id="SSF52402">
    <property type="entry name" value="Adenine nucleotide alpha hydrolases-like"/>
    <property type="match status" value="1"/>
</dbReference>
<dbReference type="AlphaFoldDB" id="A0A7C3ZHR3"/>
<organism evidence="1">
    <name type="scientific">Planktothricoides sp. SpSt-374</name>
    <dbReference type="NCBI Taxonomy" id="2282167"/>
    <lineage>
        <taxon>Bacteria</taxon>
        <taxon>Bacillati</taxon>
        <taxon>Cyanobacteriota</taxon>
        <taxon>Cyanophyceae</taxon>
        <taxon>Oscillatoriophycideae</taxon>
        <taxon>Oscillatoriales</taxon>
        <taxon>Oscillatoriaceae</taxon>
        <taxon>Planktothricoides</taxon>
    </lineage>
</organism>
<gene>
    <name evidence="1" type="ORF">ENR15_02010</name>
</gene>
<sequence length="148" mass="16627">MLLILTNPYAYEKALNLAIERAAQKPDELKVVFVIDPDALDNLVRELGEKGWLGLGSQRTLHDSMLEGYRALAADILEDVRRLCAAAHISVVTEVKEAPLVAYIRIIIERDNQPILVSGSQYLATTMLTRHLTGFEDVRALVEWIQED</sequence>
<evidence type="ECO:0008006" key="2">
    <source>
        <dbReference type="Google" id="ProtNLM"/>
    </source>
</evidence>
<comment type="caution">
    <text evidence="1">The sequence shown here is derived from an EMBL/GenBank/DDBJ whole genome shotgun (WGS) entry which is preliminary data.</text>
</comment>
<reference evidence="1" key="1">
    <citation type="journal article" date="2020" name="mSystems">
        <title>Genome- and Community-Level Interaction Insights into Carbon Utilization and Element Cycling Functions of Hydrothermarchaeota in Hydrothermal Sediment.</title>
        <authorList>
            <person name="Zhou Z."/>
            <person name="Liu Y."/>
            <person name="Xu W."/>
            <person name="Pan J."/>
            <person name="Luo Z.H."/>
            <person name="Li M."/>
        </authorList>
    </citation>
    <scope>NUCLEOTIDE SEQUENCE [LARGE SCALE GENOMIC DNA]</scope>
    <source>
        <strain evidence="1">SpSt-374</strain>
    </source>
</reference>
<proteinExistence type="predicted"/>
<dbReference type="InterPro" id="IPR014729">
    <property type="entry name" value="Rossmann-like_a/b/a_fold"/>
</dbReference>
<protein>
    <recommendedName>
        <fullName evidence="2">Universal stress protein</fullName>
    </recommendedName>
</protein>
<accession>A0A7C3ZHR3</accession>
<evidence type="ECO:0000313" key="1">
    <source>
        <dbReference type="EMBL" id="HGF99462.1"/>
    </source>
</evidence>
<dbReference type="Gene3D" id="3.40.50.620">
    <property type="entry name" value="HUPs"/>
    <property type="match status" value="1"/>
</dbReference>